<dbReference type="AlphaFoldDB" id="A0A1M4VIM5"/>
<evidence type="ECO:0000313" key="1">
    <source>
        <dbReference type="EMBL" id="SHE68760.1"/>
    </source>
</evidence>
<dbReference type="EMBL" id="FQVL01000002">
    <property type="protein sequence ID" value="SHE68760.1"/>
    <property type="molecule type" value="Genomic_DNA"/>
</dbReference>
<name>A0A1M4VIM5_9BACL</name>
<dbReference type="Proteomes" id="UP000184476">
    <property type="component" value="Unassembled WGS sequence"/>
</dbReference>
<organism evidence="1 2">
    <name type="scientific">Seinonella peptonophila</name>
    <dbReference type="NCBI Taxonomy" id="112248"/>
    <lineage>
        <taxon>Bacteria</taxon>
        <taxon>Bacillati</taxon>
        <taxon>Bacillota</taxon>
        <taxon>Bacilli</taxon>
        <taxon>Bacillales</taxon>
        <taxon>Thermoactinomycetaceae</taxon>
        <taxon>Seinonella</taxon>
    </lineage>
</organism>
<sequence>MSTYKPIDVESTEKGHKVTLQICFDSSSSKPYKSDLKLCDNELALETDSVEQSERFAGQLRQILEVIEKDVAQLKLENSLREKYILTPRKQIDHSESE</sequence>
<accession>A0A1M4VIM5</accession>
<protein>
    <submittedName>
        <fullName evidence="1">Uncharacterized protein</fullName>
    </submittedName>
</protein>
<dbReference type="RefSeq" id="WP_073153958.1">
    <property type="nucleotide sequence ID" value="NZ_FQVL01000002.1"/>
</dbReference>
<reference evidence="1 2" key="1">
    <citation type="submission" date="2016-11" db="EMBL/GenBank/DDBJ databases">
        <authorList>
            <person name="Jaros S."/>
            <person name="Januszkiewicz K."/>
            <person name="Wedrychowicz H."/>
        </authorList>
    </citation>
    <scope>NUCLEOTIDE SEQUENCE [LARGE SCALE GENOMIC DNA]</scope>
    <source>
        <strain evidence="1 2">DSM 44666</strain>
    </source>
</reference>
<gene>
    <name evidence="1" type="ORF">SAMN05444392_102380</name>
</gene>
<proteinExistence type="predicted"/>
<keyword evidence="2" id="KW-1185">Reference proteome</keyword>
<dbReference type="STRING" id="112248.SAMN05444392_102380"/>
<evidence type="ECO:0000313" key="2">
    <source>
        <dbReference type="Proteomes" id="UP000184476"/>
    </source>
</evidence>